<comment type="catalytic activity">
    <reaction evidence="10 11">
        <text>[(1-&gt;4)-beta-D-glucosyl]n+m + reduced acceptor + O2 = 4-dehydro-beta-D-glucosyl-[(1-&gt;4)-beta-D-glucosyl]n-1 + [(1-&gt;4)-beta-D-glucosyl]m + acceptor + H2O.</text>
        <dbReference type="EC" id="1.14.99.56"/>
    </reaction>
</comment>
<dbReference type="CDD" id="cd21175">
    <property type="entry name" value="LPMO_AA9"/>
    <property type="match status" value="1"/>
</dbReference>
<evidence type="ECO:0000256" key="3">
    <source>
        <dbReference type="ARBA" id="ARBA00022525"/>
    </source>
</evidence>
<dbReference type="Proteomes" id="UP000663193">
    <property type="component" value="Chromosome 13"/>
</dbReference>
<keyword evidence="8 11" id="KW-0624">Polysaccharide degradation</keyword>
<proteinExistence type="inferred from homology"/>
<reference evidence="15" key="1">
    <citation type="journal article" date="2021" name="BMC Genomics">
        <title>Chromosome-level genome assembly and manually-curated proteome of model necrotroph Parastagonospora nodorum Sn15 reveals a genome-wide trove of candidate effector homologs, and redundancy of virulence-related functions within an accessory chromosome.</title>
        <authorList>
            <person name="Bertazzoni S."/>
            <person name="Jones D.A.B."/>
            <person name="Phan H.T."/>
            <person name="Tan K.-C."/>
            <person name="Hane J.K."/>
        </authorList>
    </citation>
    <scope>NUCLEOTIDE SEQUENCE [LARGE SCALE GENOMIC DNA]</scope>
    <source>
        <strain evidence="15">SN15 / ATCC MYA-4574 / FGSC 10173)</strain>
    </source>
</reference>
<evidence type="ECO:0000313" key="14">
    <source>
        <dbReference type="EMBL" id="QRD02500.1"/>
    </source>
</evidence>
<organism evidence="14 15">
    <name type="scientific">Phaeosphaeria nodorum (strain SN15 / ATCC MYA-4574 / FGSC 10173)</name>
    <name type="common">Glume blotch fungus</name>
    <name type="synonym">Parastagonospora nodorum</name>
    <dbReference type="NCBI Taxonomy" id="321614"/>
    <lineage>
        <taxon>Eukaryota</taxon>
        <taxon>Fungi</taxon>
        <taxon>Dikarya</taxon>
        <taxon>Ascomycota</taxon>
        <taxon>Pezizomycotina</taxon>
        <taxon>Dothideomycetes</taxon>
        <taxon>Pleosporomycetidae</taxon>
        <taxon>Pleosporales</taxon>
        <taxon>Pleosporineae</taxon>
        <taxon>Phaeosphaeriaceae</taxon>
        <taxon>Parastagonospora</taxon>
    </lineage>
</organism>
<comment type="domain">
    <text evidence="11">Has a modular structure: an endo-beta-1,4-glucanase catalytic module at the N-terminus, a linker rich in serines and threonines, and a C-terminal carbohydrate-binding module (CBM).</text>
</comment>
<keyword evidence="15" id="KW-1185">Reference proteome</keyword>
<evidence type="ECO:0000256" key="7">
    <source>
        <dbReference type="ARBA" id="ARBA00023277"/>
    </source>
</evidence>
<evidence type="ECO:0000256" key="9">
    <source>
        <dbReference type="ARBA" id="ARBA00044502"/>
    </source>
</evidence>
<evidence type="ECO:0000256" key="1">
    <source>
        <dbReference type="ARBA" id="ARBA00001973"/>
    </source>
</evidence>
<feature type="signal peptide" evidence="12">
    <location>
        <begin position="1"/>
        <end position="18"/>
    </location>
</feature>
<protein>
    <recommendedName>
        <fullName evidence="11">AA9 family lytic polysaccharide monooxygenase</fullName>
        <ecNumber evidence="11">1.14.99.56</ecNumber>
    </recommendedName>
    <alternativeName>
        <fullName evidence="11">Endo-beta-1,4-glucanase</fullName>
    </alternativeName>
    <alternativeName>
        <fullName evidence="11">Glycosyl hydrolase 61 family protein</fullName>
    </alternativeName>
</protein>
<dbReference type="Pfam" id="PF03443">
    <property type="entry name" value="AA9"/>
    <property type="match status" value="1"/>
</dbReference>
<evidence type="ECO:0000256" key="2">
    <source>
        <dbReference type="ARBA" id="ARBA00004613"/>
    </source>
</evidence>
<evidence type="ECO:0000259" key="13">
    <source>
        <dbReference type="Pfam" id="PF03443"/>
    </source>
</evidence>
<evidence type="ECO:0000256" key="4">
    <source>
        <dbReference type="ARBA" id="ARBA00023001"/>
    </source>
</evidence>
<feature type="chain" id="PRO_5031245156" description="AA9 family lytic polysaccharide monooxygenase" evidence="12">
    <location>
        <begin position="19"/>
        <end position="333"/>
    </location>
</feature>
<evidence type="ECO:0000256" key="10">
    <source>
        <dbReference type="ARBA" id="ARBA00045077"/>
    </source>
</evidence>
<feature type="domain" description="Auxiliary Activity family 9 catalytic" evidence="13">
    <location>
        <begin position="19"/>
        <end position="239"/>
    </location>
</feature>
<comment type="function">
    <text evidence="11">Lytic polysaccharide monooxygenase (LMPO) that depolymerizes crystalline and amorphous polysaccharides via the oxidation of scissile alpha- or beta-(1-4)-glycosidic bonds, yielding C1 and/or C4 oxidation products. Catalysis by LPMOs requires the reduction of the active-site copper from Cu(II) to Cu(I) by a reducing agent and H(2)O(2) or O(2) as a cosubstrate.</text>
</comment>
<gene>
    <name evidence="14" type="ORF">JI435_054410</name>
</gene>
<dbReference type="PANTHER" id="PTHR33353:SF17">
    <property type="entry name" value="ENDO-BETA-1,4-GLUCANASE D"/>
    <property type="match status" value="1"/>
</dbReference>
<dbReference type="VEuPathDB" id="FungiDB:JI435_054410"/>
<evidence type="ECO:0000256" key="5">
    <source>
        <dbReference type="ARBA" id="ARBA00023008"/>
    </source>
</evidence>
<dbReference type="GO" id="GO:0008810">
    <property type="term" value="F:cellulase activity"/>
    <property type="evidence" value="ECO:0007669"/>
    <property type="project" value="UniProtKB-UniRule"/>
</dbReference>
<dbReference type="InterPro" id="IPR005103">
    <property type="entry name" value="AA9_LPMO"/>
</dbReference>
<dbReference type="PANTHER" id="PTHR33353">
    <property type="entry name" value="PUTATIVE (AFU_ORTHOLOGUE AFUA_1G12560)-RELATED"/>
    <property type="match status" value="1"/>
</dbReference>
<keyword evidence="6 11" id="KW-1015">Disulfide bond</keyword>
<keyword evidence="3 11" id="KW-0964">Secreted</keyword>
<dbReference type="EMBL" id="CP069035">
    <property type="protein sequence ID" value="QRD02500.1"/>
    <property type="molecule type" value="Genomic_DNA"/>
</dbReference>
<dbReference type="OrthoDB" id="2525337at2759"/>
<evidence type="ECO:0000256" key="6">
    <source>
        <dbReference type="ARBA" id="ARBA00023157"/>
    </source>
</evidence>
<comment type="similarity">
    <text evidence="9">Belongs to the polysaccharide monooxygenase AA9 family.</text>
</comment>
<keyword evidence="4 11" id="KW-0136">Cellulose degradation</keyword>
<comment type="cofactor">
    <cofactor evidence="1">
        <name>Cu(2+)</name>
        <dbReference type="ChEBI" id="CHEBI:29036"/>
    </cofactor>
</comment>
<evidence type="ECO:0000256" key="11">
    <source>
        <dbReference type="RuleBase" id="RU368122"/>
    </source>
</evidence>
<dbReference type="InterPro" id="IPR049892">
    <property type="entry name" value="AA9"/>
</dbReference>
<dbReference type="GO" id="GO:0030248">
    <property type="term" value="F:cellulose binding"/>
    <property type="evidence" value="ECO:0007669"/>
    <property type="project" value="UniProtKB-UniRule"/>
</dbReference>
<sequence length="333" mass="35567">MVRSLAIAVSLLACQAAAHTFIWGVYVNGIDQGTGKGIRTPAYNGAPGKGGYNNGPVKDLTSIDLRCNVMGDIQTSETIKVMPGDNLTFDWHHDYRNDTDDIIADSHHGPSLIYISPDPPTPSSFIKLWHSGKTSLPFPQPGLWSTTSDIRAHYGHMNMRIPAALKPGPYLIRAEMIALHEGDVSYIANPRRGAQFYPDCVQIEVVGDGDVALPSDGVGFPGAYGYGDEGVVHNVYCSTETRPAKTSTTPCVTDYVIPGPTVWSGAWSSTTSVSVGAPTGVTTHVPWSTWIASSVVTSASFEDVKSQTVVGTSVYQASWSSVYAAPTSGVGRW</sequence>
<name>A0A7U2FGB4_PHANO</name>
<accession>A0A7U2FGB4</accession>
<dbReference type="GO" id="GO:0030245">
    <property type="term" value="P:cellulose catabolic process"/>
    <property type="evidence" value="ECO:0007669"/>
    <property type="project" value="UniProtKB-UniRule"/>
</dbReference>
<comment type="subcellular location">
    <subcellularLocation>
        <location evidence="2 11">Secreted</location>
    </subcellularLocation>
</comment>
<keyword evidence="5" id="KW-0186">Copper</keyword>
<evidence type="ECO:0000313" key="15">
    <source>
        <dbReference type="Proteomes" id="UP000663193"/>
    </source>
</evidence>
<keyword evidence="7 11" id="KW-0119">Carbohydrate metabolism</keyword>
<dbReference type="AlphaFoldDB" id="A0A7U2FGB4"/>
<dbReference type="EC" id="1.14.99.56" evidence="11"/>
<evidence type="ECO:0000256" key="12">
    <source>
        <dbReference type="SAM" id="SignalP"/>
    </source>
</evidence>
<keyword evidence="12" id="KW-0732">Signal</keyword>
<dbReference type="GO" id="GO:0005576">
    <property type="term" value="C:extracellular region"/>
    <property type="evidence" value="ECO:0007669"/>
    <property type="project" value="UniProtKB-SubCell"/>
</dbReference>
<dbReference type="Gene3D" id="2.70.50.70">
    <property type="match status" value="1"/>
</dbReference>
<evidence type="ECO:0000256" key="8">
    <source>
        <dbReference type="ARBA" id="ARBA00023326"/>
    </source>
</evidence>